<comment type="subcellular location">
    <subcellularLocation>
        <location evidence="1">Bacterial microcompartment</location>
    </subcellularLocation>
</comment>
<dbReference type="SUPFAM" id="SSF143414">
    <property type="entry name" value="CcmK-like"/>
    <property type="match status" value="2"/>
</dbReference>
<evidence type="ECO:0000259" key="4">
    <source>
        <dbReference type="PROSITE" id="PS51930"/>
    </source>
</evidence>
<dbReference type="InterPro" id="IPR000249">
    <property type="entry name" value="BMC_dom"/>
</dbReference>
<dbReference type="RefSeq" id="WP_136386101.1">
    <property type="nucleotide sequence ID" value="NZ_SSOD01000014.1"/>
</dbReference>
<dbReference type="InterPro" id="IPR044872">
    <property type="entry name" value="CcmK/CsoS1_BMC"/>
</dbReference>
<dbReference type="PIRSF" id="PIRSF034834">
    <property type="entry name" value="PduT"/>
    <property type="match status" value="1"/>
</dbReference>
<comment type="similarity">
    <text evidence="3">Belongs to the bacterial microcompartments protein family.</text>
</comment>
<evidence type="ECO:0000256" key="2">
    <source>
        <dbReference type="ARBA" id="ARBA00024446"/>
    </source>
</evidence>
<keyword evidence="2" id="KW-1283">Bacterial microcompartment</keyword>
<comment type="caution">
    <text evidence="5">The sequence shown here is derived from an EMBL/GenBank/DDBJ whole genome shotgun (WGS) entry which is preliminary data.</text>
</comment>
<sequence length="182" mass="19008">MLHAIGLVEFLSIARGIEASDLMAKTAEVQILVSKTICPGKYIVLVGGDIASVTQSVKAARALDESNMVDHFLIPNIHPSVLPAIAGGNSVVDVQALGVIETYSVASTIEAADAAVKAAKVEPVRMHLAFGIGGKSYVVISGEVADVEAGVRVGSEVAGDKGMLVHRVVIPRPHKQVIEHLM</sequence>
<dbReference type="AlphaFoldDB" id="A0A4S4AIW4"/>
<organism evidence="5 6">
    <name type="scientific">Pseudothauera rhizosphaerae</name>
    <dbReference type="NCBI Taxonomy" id="2565932"/>
    <lineage>
        <taxon>Bacteria</taxon>
        <taxon>Pseudomonadati</taxon>
        <taxon>Pseudomonadota</taxon>
        <taxon>Betaproteobacteria</taxon>
        <taxon>Rhodocyclales</taxon>
        <taxon>Zoogloeaceae</taxon>
        <taxon>Pseudothauera</taxon>
    </lineage>
</organism>
<dbReference type="InterPro" id="IPR037233">
    <property type="entry name" value="CcmK-like_sf"/>
</dbReference>
<evidence type="ECO:0000313" key="6">
    <source>
        <dbReference type="Proteomes" id="UP000307956"/>
    </source>
</evidence>
<evidence type="ECO:0000256" key="1">
    <source>
        <dbReference type="ARBA" id="ARBA00024322"/>
    </source>
</evidence>
<dbReference type="SMART" id="SM00877">
    <property type="entry name" value="BMC"/>
    <property type="match status" value="2"/>
</dbReference>
<dbReference type="Proteomes" id="UP000307956">
    <property type="component" value="Unassembled WGS sequence"/>
</dbReference>
<gene>
    <name evidence="5" type="ORF">E6O51_16510</name>
</gene>
<dbReference type="InterPro" id="IPR011238">
    <property type="entry name" value="Micro_shell_prot_PduT"/>
</dbReference>
<dbReference type="InterPro" id="IPR050575">
    <property type="entry name" value="BMC_shell"/>
</dbReference>
<dbReference type="PANTHER" id="PTHR33941:SF10">
    <property type="entry name" value="BACTERIAL MICROCOMPARTMENT SHELL PROTEIN EUTM"/>
    <property type="match status" value="1"/>
</dbReference>
<accession>A0A4S4AIW4</accession>
<keyword evidence="6" id="KW-1185">Reference proteome</keyword>
<dbReference type="GO" id="GO:0031469">
    <property type="term" value="C:bacterial microcompartment"/>
    <property type="evidence" value="ECO:0007669"/>
    <property type="project" value="UniProtKB-SubCell"/>
</dbReference>
<feature type="domain" description="BMC" evidence="4">
    <location>
        <begin position="96"/>
        <end position="182"/>
    </location>
</feature>
<name>A0A4S4AIW4_9RHOO</name>
<protein>
    <submittedName>
        <fullName evidence="5">BMC domain-containing protein</fullName>
    </submittedName>
</protein>
<dbReference type="Gene3D" id="3.30.70.1710">
    <property type="match status" value="2"/>
</dbReference>
<proteinExistence type="inferred from homology"/>
<dbReference type="PANTHER" id="PTHR33941">
    <property type="entry name" value="PROPANEDIOL UTILIZATION PROTEIN PDUA"/>
    <property type="match status" value="1"/>
</dbReference>
<evidence type="ECO:0000313" key="5">
    <source>
        <dbReference type="EMBL" id="THF59316.1"/>
    </source>
</evidence>
<evidence type="ECO:0000256" key="3">
    <source>
        <dbReference type="PROSITE-ProRule" id="PRU01278"/>
    </source>
</evidence>
<dbReference type="CDD" id="cd07054">
    <property type="entry name" value="BMC_PduT_repeat2"/>
    <property type="match status" value="1"/>
</dbReference>
<dbReference type="CDD" id="cd07053">
    <property type="entry name" value="BMC_PduT_repeat1"/>
    <property type="match status" value="1"/>
</dbReference>
<dbReference type="EMBL" id="SSOD01000014">
    <property type="protein sequence ID" value="THF59316.1"/>
    <property type="molecule type" value="Genomic_DNA"/>
</dbReference>
<reference evidence="5 6" key="1">
    <citation type="submission" date="2019-04" db="EMBL/GenBank/DDBJ databases">
        <title>Azoarcus rhizosphaerae sp. nov. isolated from rhizosphere of Ficus religiosa.</title>
        <authorList>
            <person name="Lin S.-Y."/>
            <person name="Hameed A."/>
            <person name="Hsu Y.-H."/>
            <person name="Young C.-C."/>
        </authorList>
    </citation>
    <scope>NUCLEOTIDE SEQUENCE [LARGE SCALE GENOMIC DNA]</scope>
    <source>
        <strain evidence="5 6">CC-YHH848</strain>
    </source>
</reference>
<feature type="domain" description="BMC" evidence="4">
    <location>
        <begin position="4"/>
        <end position="86"/>
    </location>
</feature>
<dbReference type="PROSITE" id="PS51930">
    <property type="entry name" value="BMC_2"/>
    <property type="match status" value="2"/>
</dbReference>
<dbReference type="Pfam" id="PF00936">
    <property type="entry name" value="BMC"/>
    <property type="match status" value="2"/>
</dbReference>
<dbReference type="OrthoDB" id="9791973at2"/>